<sequence length="140" mass="16656">MIIYTNFGTNEEVVFIVPPIVEEYNSSSVFDRFNERMSNGMSRYFSSTFVLHCNEITVYDCCTEQYLELKNRRRPLDTGWQRGTIAARLKNNFKLGTFHNGEEFSPFGHRTDFRTITVYPESTENLEEYLRNLDEIYHFF</sequence>
<dbReference type="KEGG" id="vg:13993838"/>
<protein>
    <submittedName>
        <fullName evidence="1">Uncharacterized protein</fullName>
    </submittedName>
</protein>
<dbReference type="RefSeq" id="YP_006987203.1">
    <property type="nucleotide sequence ID" value="NC_019401.1"/>
</dbReference>
<organism evidence="1 2">
    <name type="scientific">Cronobacter phage vB_CsaM_GAP32</name>
    <dbReference type="NCBI Taxonomy" id="1141136"/>
    <lineage>
        <taxon>Viruses</taxon>
        <taxon>Duplodnaviria</taxon>
        <taxon>Heunggongvirae</taxon>
        <taxon>Uroviricota</taxon>
        <taxon>Caudoviricetes</taxon>
        <taxon>Mimasvirus</taxon>
        <taxon>Mimasvirus GAP32</taxon>
    </lineage>
</organism>
<dbReference type="Proteomes" id="UP000000457">
    <property type="component" value="Segment"/>
</dbReference>
<proteinExistence type="predicted"/>
<name>K4F6I5_9CAUD</name>
<dbReference type="GeneID" id="13993838"/>
<evidence type="ECO:0000313" key="2">
    <source>
        <dbReference type="Proteomes" id="UP000000457"/>
    </source>
</evidence>
<gene>
    <name evidence="1" type="ORF">GAP32_100</name>
</gene>
<keyword evidence="2" id="KW-1185">Reference proteome</keyword>
<reference evidence="1 2" key="1">
    <citation type="journal article" date="2014" name="Virology">
        <title>Supersize me: Cronobacter sakazakii phage GAP32.</title>
        <authorList>
            <person name="Abbasifar R."/>
            <person name="Griffiths M.W."/>
            <person name="Sabour P.M."/>
            <person name="Ackermann H.-W."/>
            <person name="Vandersteegen K."/>
            <person name="Lavigne R."/>
            <person name="Noben J.-P."/>
            <person name="Villa A.A."/>
            <person name="Abbasifar A."/>
            <person name="Nash J.H.E."/>
            <person name="Kropinski A.M."/>
        </authorList>
    </citation>
    <scope>NUCLEOTIDE SEQUENCE [LARGE SCALE GENOMIC DNA]</scope>
    <source>
        <strain evidence="1">GAP-32</strain>
    </source>
</reference>
<accession>K4F6I5</accession>
<dbReference type="EMBL" id="JN882285">
    <property type="protein sequence ID" value="AFC21548.1"/>
    <property type="molecule type" value="Genomic_DNA"/>
</dbReference>
<dbReference type="OrthoDB" id="37547at35237"/>
<evidence type="ECO:0000313" key="1">
    <source>
        <dbReference type="EMBL" id="AFC21548.1"/>
    </source>
</evidence>